<gene>
    <name evidence="1" type="ORF">GA0116959_103125</name>
</gene>
<evidence type="ECO:0000313" key="2">
    <source>
        <dbReference type="Proteomes" id="UP000243661"/>
    </source>
</evidence>
<name>A0A1C4GTU4_9GAMM</name>
<dbReference type="RefSeq" id="WP_092718310.1">
    <property type="nucleotide sequence ID" value="NZ_FMBK01000003.1"/>
</dbReference>
<evidence type="ECO:0000313" key="1">
    <source>
        <dbReference type="EMBL" id="SCC71275.1"/>
    </source>
</evidence>
<dbReference type="PANTHER" id="PTHR30451">
    <property type="entry name" value="OUTER MEMBRANE USHER PROTEIN"/>
    <property type="match status" value="1"/>
</dbReference>
<dbReference type="GO" id="GO:0009297">
    <property type="term" value="P:pilus assembly"/>
    <property type="evidence" value="ECO:0007669"/>
    <property type="project" value="InterPro"/>
</dbReference>
<dbReference type="Gene3D" id="2.60.40.3110">
    <property type="match status" value="1"/>
</dbReference>
<dbReference type="InterPro" id="IPR000015">
    <property type="entry name" value="Fimb_usher"/>
</dbReference>
<dbReference type="PANTHER" id="PTHR30451:SF5">
    <property type="entry name" value="SLR0019 PROTEIN"/>
    <property type="match status" value="1"/>
</dbReference>
<reference evidence="1 2" key="1">
    <citation type="submission" date="2016-08" db="EMBL/GenBank/DDBJ databases">
        <authorList>
            <person name="Seilhamer J.J."/>
        </authorList>
    </citation>
    <scope>NUCLEOTIDE SEQUENCE [LARGE SCALE GENOMIC DNA]</scope>
    <source>
        <strain evidence="1 2">ANC 4874</strain>
    </source>
</reference>
<dbReference type="Proteomes" id="UP000243661">
    <property type="component" value="Unassembled WGS sequence"/>
</dbReference>
<dbReference type="GO" id="GO:0015473">
    <property type="term" value="F:fimbrial usher porin activity"/>
    <property type="evidence" value="ECO:0007669"/>
    <property type="project" value="InterPro"/>
</dbReference>
<dbReference type="OrthoDB" id="8587at2"/>
<dbReference type="Pfam" id="PF00577">
    <property type="entry name" value="Usher"/>
    <property type="match status" value="1"/>
</dbReference>
<accession>A0A1C4GTU4</accession>
<dbReference type="Gene3D" id="2.60.40.2610">
    <property type="entry name" value="Outer membrane usher protein FimD, plug domain"/>
    <property type="match status" value="1"/>
</dbReference>
<sequence>MNTRIKILIFINIFFALQVNASENILEENIANLWINELDHNTDITLLTDGQLYYIECNLLTERQIDITQLKKLSARPNYCLVSNGEIQSVFDQSSQAIKLTIPTHFFQTNLNSLTANVIPQKASLGGFINYDFVYANSNSNNSYSSLVELGIFKNYWILKNSMLYQNTPTDERVVRLSSSVEFEFPAKMTRLTVGDSTTAYNPLINSLRFAGLNWGTNFTERPNFVYWNMPTLQGSARIPSTVDLFINGVNIYSQKVSPGDYNLQTGAQIQQAGNAQIVVEDVLGNRSVQSFPIMVTNRLLRPDLSEYNVALGKLRYNYNLDSSDYRDFFASGYYRKGISNSTTLGTNISYSQDIQNVGVLWTQAIKNIFILDSVVLASHDKDNQFNYSYGLSASKDFGRFSIGASSKYTERDFKFLGDDLENAFNYPKFENLAYFGMTDVPYLHNININYAEQKYYDNPEFSQNTQKVVNVGFNRNFGPRVSFGLSYFNAFGERKDSGGILSLSYSFDDKAVYFSQSADQNTNLQLVKYDSNQVGFDYSVGVNRRSDETMYNVNGVVKTNVGDLDFYHVQSEENHESQLNYRGAVVWLGNKLSFTKIVDNAFSLVHVGDYKDIDILRSLTYVDKTNKKGYAFVHDIIPYVKYDIAFDENQLPVEDKIPYSSQKLTALNQRGYVLNFPIYHAKQVTLRLLDVNQQLFAPGSEVYIKNGEEDEVYPVSTDGTVTLYGLIPGTYPLQIKTKESRTCLAELKVTDSPAQENLAPLDLSCK</sequence>
<dbReference type="GO" id="GO:0009279">
    <property type="term" value="C:cell outer membrane"/>
    <property type="evidence" value="ECO:0007669"/>
    <property type="project" value="TreeGrafter"/>
</dbReference>
<dbReference type="EMBL" id="FMBK01000003">
    <property type="protein sequence ID" value="SCC71275.1"/>
    <property type="molecule type" value="Genomic_DNA"/>
</dbReference>
<organism evidence="1 2">
    <name type="scientific">Acinetobacter albensis</name>
    <dbReference type="NCBI Taxonomy" id="1673609"/>
    <lineage>
        <taxon>Bacteria</taxon>
        <taxon>Pseudomonadati</taxon>
        <taxon>Pseudomonadota</taxon>
        <taxon>Gammaproteobacteria</taxon>
        <taxon>Moraxellales</taxon>
        <taxon>Moraxellaceae</taxon>
        <taxon>Acinetobacter</taxon>
    </lineage>
</organism>
<protein>
    <submittedName>
        <fullName evidence="1">Outer membrane usher protein</fullName>
    </submittedName>
</protein>
<dbReference type="InterPro" id="IPR042186">
    <property type="entry name" value="FimD_plug_dom"/>
</dbReference>
<proteinExistence type="predicted"/>
<dbReference type="AlphaFoldDB" id="A0A1C4GTU4"/>